<feature type="binding site" evidence="10">
    <location>
        <begin position="236"/>
        <end position="244"/>
    </location>
    <ligand>
        <name>ATP</name>
        <dbReference type="ChEBI" id="CHEBI:30616"/>
    </ligand>
</feature>
<evidence type="ECO:0000256" key="1">
    <source>
        <dbReference type="ARBA" id="ARBA00004742"/>
    </source>
</evidence>
<evidence type="ECO:0000256" key="2">
    <source>
        <dbReference type="ARBA" id="ARBA00006052"/>
    </source>
</evidence>
<keyword evidence="11" id="KW-0418">Kinase</keyword>
<feature type="binding site" evidence="10">
    <location>
        <position position="199"/>
    </location>
    <ligand>
        <name>ATP</name>
        <dbReference type="ChEBI" id="CHEBI:30616"/>
    </ligand>
</feature>
<evidence type="ECO:0000256" key="7">
    <source>
        <dbReference type="ARBA" id="ARBA00022840"/>
    </source>
</evidence>
<dbReference type="GO" id="GO:0004612">
    <property type="term" value="F:phosphoenolpyruvate carboxykinase (ATP) activity"/>
    <property type="evidence" value="ECO:0007669"/>
    <property type="project" value="UniProtKB-UniRule"/>
</dbReference>
<feature type="binding site" evidence="10">
    <location>
        <position position="199"/>
    </location>
    <ligand>
        <name>Mn(2+)</name>
        <dbReference type="ChEBI" id="CHEBI:29035"/>
    </ligand>
</feature>
<dbReference type="GO" id="GO:0016301">
    <property type="term" value="F:kinase activity"/>
    <property type="evidence" value="ECO:0007669"/>
    <property type="project" value="UniProtKB-KW"/>
</dbReference>
<gene>
    <name evidence="10 11" type="primary">pckA</name>
    <name evidence="11" type="ORF">DXC81_07570</name>
</gene>
<name>A0A3E4QSE6_9ACTN</name>
<dbReference type="NCBIfam" id="NF006821">
    <property type="entry name" value="PRK09344.1-3"/>
    <property type="match status" value="1"/>
</dbReference>
<keyword evidence="8 10" id="KW-0456">Lyase</keyword>
<dbReference type="Gene3D" id="3.40.449.10">
    <property type="entry name" value="Phosphoenolpyruvate Carboxykinase, domain 1"/>
    <property type="match status" value="1"/>
</dbReference>
<dbReference type="GO" id="GO:0006094">
    <property type="term" value="P:gluconeogenesis"/>
    <property type="evidence" value="ECO:0007669"/>
    <property type="project" value="UniProtKB-UniRule"/>
</dbReference>
<keyword evidence="4 10" id="KW-0312">Gluconeogenesis</keyword>
<keyword evidence="10" id="KW-0479">Metal-binding</keyword>
<dbReference type="SUPFAM" id="SSF68923">
    <property type="entry name" value="PEP carboxykinase N-terminal domain"/>
    <property type="match status" value="1"/>
</dbReference>
<dbReference type="Gene3D" id="3.90.228.20">
    <property type="match status" value="1"/>
</dbReference>
<comment type="caution">
    <text evidence="11">The sequence shown here is derived from an EMBL/GenBank/DDBJ whole genome shotgun (WGS) entry which is preliminary data.</text>
</comment>
<keyword evidence="7 10" id="KW-0067">ATP-binding</keyword>
<feature type="binding site" evidence="10">
    <location>
        <position position="322"/>
    </location>
    <ligand>
        <name>ATP</name>
        <dbReference type="ChEBI" id="CHEBI:30616"/>
    </ligand>
</feature>
<feature type="binding site" evidence="10">
    <location>
        <position position="447"/>
    </location>
    <ligand>
        <name>ATP</name>
        <dbReference type="ChEBI" id="CHEBI:30616"/>
    </ligand>
</feature>
<dbReference type="HAMAP" id="MF_00453">
    <property type="entry name" value="PEPCK_ATP"/>
    <property type="match status" value="1"/>
</dbReference>
<organism evidence="11 12">
    <name type="scientific">Collinsella tanakaei</name>
    <dbReference type="NCBI Taxonomy" id="626935"/>
    <lineage>
        <taxon>Bacteria</taxon>
        <taxon>Bacillati</taxon>
        <taxon>Actinomycetota</taxon>
        <taxon>Coriobacteriia</taxon>
        <taxon>Coriobacteriales</taxon>
        <taxon>Coriobacteriaceae</taxon>
        <taxon>Collinsella</taxon>
    </lineage>
</organism>
<comment type="subcellular location">
    <subcellularLocation>
        <location evidence="10">Cytoplasm</location>
    </subcellularLocation>
</comment>
<evidence type="ECO:0000256" key="10">
    <source>
        <dbReference type="HAMAP-Rule" id="MF_00453"/>
    </source>
</evidence>
<evidence type="ECO:0000256" key="3">
    <source>
        <dbReference type="ARBA" id="ARBA00012363"/>
    </source>
</evidence>
<dbReference type="Pfam" id="PF01293">
    <property type="entry name" value="PEPCK_ATP"/>
    <property type="match status" value="1"/>
</dbReference>
<comment type="catalytic activity">
    <reaction evidence="9 10">
        <text>oxaloacetate + ATP = phosphoenolpyruvate + ADP + CO2</text>
        <dbReference type="Rhea" id="RHEA:18617"/>
        <dbReference type="ChEBI" id="CHEBI:16452"/>
        <dbReference type="ChEBI" id="CHEBI:16526"/>
        <dbReference type="ChEBI" id="CHEBI:30616"/>
        <dbReference type="ChEBI" id="CHEBI:58702"/>
        <dbReference type="ChEBI" id="CHEBI:456216"/>
        <dbReference type="EC" id="4.1.1.49"/>
    </reaction>
</comment>
<evidence type="ECO:0000313" key="12">
    <source>
        <dbReference type="Proteomes" id="UP000260943"/>
    </source>
</evidence>
<keyword evidence="10" id="KW-0464">Manganese</keyword>
<dbReference type="NCBIfam" id="TIGR00224">
    <property type="entry name" value="pckA"/>
    <property type="match status" value="1"/>
</dbReference>
<dbReference type="EMBL" id="QSRJ01000008">
    <property type="protein sequence ID" value="RGL09744.1"/>
    <property type="molecule type" value="Genomic_DNA"/>
</dbReference>
<feature type="binding site" evidence="10">
    <location>
        <position position="56"/>
    </location>
    <ligand>
        <name>substrate</name>
    </ligand>
</feature>
<evidence type="ECO:0000256" key="8">
    <source>
        <dbReference type="ARBA" id="ARBA00023239"/>
    </source>
</evidence>
<evidence type="ECO:0000256" key="6">
    <source>
        <dbReference type="ARBA" id="ARBA00022793"/>
    </source>
</evidence>
<feature type="binding site" evidence="10">
    <location>
        <position position="193"/>
    </location>
    <ligand>
        <name>substrate</name>
    </ligand>
</feature>
<proteinExistence type="inferred from homology"/>
<feature type="binding site" evidence="10">
    <location>
        <position position="285"/>
    </location>
    <ligand>
        <name>ATP</name>
        <dbReference type="ChEBI" id="CHEBI:30616"/>
    </ligand>
</feature>
<evidence type="ECO:0000313" key="11">
    <source>
        <dbReference type="EMBL" id="RGL09744.1"/>
    </source>
</evidence>
<sequence>MSEMIRTILKDLGINSEKVNVDWSPAKLTEYAVKAGEGVLTNTGSLMCKTGKYTGRSPQNRYIVDAPKAHENVNWNSPQNRPIDVETYERLYNNVAAYLSDREVFVVRAFAGADRAYARKVLVVCERASQALFISQLLVRPTKDELSNFGRPDITVFAAPGYSTSKEVDGVDGDAAVMLNFDTKGIIVAGTGYSGEIKKGVFTTMSYLLPVEDGVLSMHCSANVDPATGKTAVLFGLSGTGKTTLSADPNRRLIGDDEHGWSPRGIFNIEGGCYAKCIDLTREREPEIFDAIKFGCVTENLVLDPETSEPDYSDGSITENTRAGYPLTHIPSAVEPSVGETPSVILFLTADAYGVLPPISRLDRTEAMFHFLTGYTSKVAGTEVGIVEPQPTFSALFGEPFMPLDHMVYAYLLGEKIAKHNTRVYLVNTGWTGGPYGVGHRIALSHTRALVRAAMDGSLDYAGYRHDDVFDVDVPRECLGVPSDLLEPRKTWEDPEAYDEAAAKLAKLFKENFEKRYPGTSLEDLTTLKR</sequence>
<dbReference type="Proteomes" id="UP000260943">
    <property type="component" value="Unassembled WGS sequence"/>
</dbReference>
<accession>A0A3E4QSE6</accession>
<evidence type="ECO:0000256" key="4">
    <source>
        <dbReference type="ARBA" id="ARBA00022432"/>
    </source>
</evidence>
<dbReference type="InterPro" id="IPR008210">
    <property type="entry name" value="PEP_carboxykinase_N"/>
</dbReference>
<protein>
    <recommendedName>
        <fullName evidence="3 10">Phosphoenolpyruvate carboxykinase (ATP)</fullName>
        <shortName evidence="10">PCK</shortName>
        <shortName evidence="10">PEP carboxykinase</shortName>
        <shortName evidence="10">PEPCK</shortName>
        <ecNumber evidence="3 10">4.1.1.49</ecNumber>
    </recommendedName>
</protein>
<keyword evidence="11" id="KW-0808">Transferase</keyword>
<dbReference type="PANTHER" id="PTHR30031">
    <property type="entry name" value="PHOSPHOENOLPYRUVATE CARBOXYKINASE ATP"/>
    <property type="match status" value="1"/>
</dbReference>
<dbReference type="GO" id="GO:0005524">
    <property type="term" value="F:ATP binding"/>
    <property type="evidence" value="ECO:0007669"/>
    <property type="project" value="UniProtKB-UniRule"/>
</dbReference>
<evidence type="ECO:0000256" key="5">
    <source>
        <dbReference type="ARBA" id="ARBA00022741"/>
    </source>
</evidence>
<feature type="binding site" evidence="10">
    <location>
        <position position="219"/>
    </location>
    <ligand>
        <name>Mn(2+)</name>
        <dbReference type="ChEBI" id="CHEBI:29035"/>
    </ligand>
</feature>
<dbReference type="InterPro" id="IPR015994">
    <property type="entry name" value="PEPCK_ATP_CS"/>
</dbReference>
<dbReference type="Gene3D" id="2.170.8.10">
    <property type="entry name" value="Phosphoenolpyruvate Carboxykinase, domain 2"/>
    <property type="match status" value="1"/>
</dbReference>
<keyword evidence="6 10" id="KW-0210">Decarboxylase</keyword>
<keyword evidence="10" id="KW-0963">Cytoplasm</keyword>
<dbReference type="EC" id="4.1.1.49" evidence="3 10"/>
<dbReference type="GO" id="GO:0005829">
    <property type="term" value="C:cytosol"/>
    <property type="evidence" value="ECO:0007669"/>
    <property type="project" value="TreeGrafter"/>
</dbReference>
<keyword evidence="5 10" id="KW-0547">Nucleotide-binding</keyword>
<dbReference type="InterPro" id="IPR013035">
    <property type="entry name" value="PEP_carboxykinase_C"/>
</dbReference>
<dbReference type="AlphaFoldDB" id="A0A3E4QSE6"/>
<dbReference type="PROSITE" id="PS00532">
    <property type="entry name" value="PEPCK_ATP"/>
    <property type="match status" value="1"/>
</dbReference>
<feature type="binding site" evidence="10">
    <location>
        <position position="322"/>
    </location>
    <ligand>
        <name>substrate</name>
    </ligand>
</feature>
<evidence type="ECO:0000256" key="9">
    <source>
        <dbReference type="ARBA" id="ARBA00047371"/>
    </source>
</evidence>
<feature type="binding site" evidence="10">
    <location>
        <position position="219"/>
    </location>
    <ligand>
        <name>ATP</name>
        <dbReference type="ChEBI" id="CHEBI:30616"/>
    </ligand>
</feature>
<feature type="binding site" evidence="10">
    <location>
        <position position="257"/>
    </location>
    <ligand>
        <name>Mn(2+)</name>
        <dbReference type="ChEBI" id="CHEBI:29035"/>
    </ligand>
</feature>
<keyword evidence="11" id="KW-0670">Pyruvate</keyword>
<dbReference type="GO" id="GO:0046872">
    <property type="term" value="F:metal ion binding"/>
    <property type="evidence" value="ECO:0007669"/>
    <property type="project" value="UniProtKB-KW"/>
</dbReference>
<dbReference type="SUPFAM" id="SSF53795">
    <property type="entry name" value="PEP carboxykinase-like"/>
    <property type="match status" value="1"/>
</dbReference>
<dbReference type="PIRSF" id="PIRSF006294">
    <property type="entry name" value="PEP_crbxkin"/>
    <property type="match status" value="1"/>
</dbReference>
<dbReference type="NCBIfam" id="NF006820">
    <property type="entry name" value="PRK09344.1-2"/>
    <property type="match status" value="1"/>
</dbReference>
<reference evidence="11 12" key="1">
    <citation type="submission" date="2018-08" db="EMBL/GenBank/DDBJ databases">
        <title>A genome reference for cultivated species of the human gut microbiota.</title>
        <authorList>
            <person name="Zou Y."/>
            <person name="Xue W."/>
            <person name="Luo G."/>
        </authorList>
    </citation>
    <scope>NUCLEOTIDE SEQUENCE [LARGE SCALE GENOMIC DNA]</scope>
    <source>
        <strain evidence="11 12">TF08-14</strain>
    </source>
</reference>
<dbReference type="UniPathway" id="UPA00138"/>
<comment type="cofactor">
    <cofactor evidence="10">
        <name>Mn(2+)</name>
        <dbReference type="ChEBI" id="CHEBI:29035"/>
    </cofactor>
    <text evidence="10">Binds 1 Mn(2+) ion per subunit.</text>
</comment>
<comment type="function">
    <text evidence="10">Involved in the gluconeogenesis. Catalyzes the conversion of oxaloacetate (OAA) to phosphoenolpyruvate (PEP) through direct phosphoryl transfer between the nucleoside triphosphate and OAA.</text>
</comment>
<dbReference type="InterPro" id="IPR001272">
    <property type="entry name" value="PEP_carboxykinase_ATP"/>
</dbReference>
<comment type="pathway">
    <text evidence="1 10">Carbohydrate biosynthesis; gluconeogenesis.</text>
</comment>
<feature type="binding site" evidence="10">
    <location>
        <begin position="441"/>
        <end position="442"/>
    </location>
    <ligand>
        <name>ATP</name>
        <dbReference type="ChEBI" id="CHEBI:30616"/>
    </ligand>
</feature>
<comment type="similarity">
    <text evidence="2 10">Belongs to the phosphoenolpyruvate carboxykinase (ATP) family.</text>
</comment>
<feature type="binding site" evidence="10">
    <location>
        <position position="199"/>
    </location>
    <ligand>
        <name>substrate</name>
    </ligand>
</feature>
<dbReference type="PANTHER" id="PTHR30031:SF0">
    <property type="entry name" value="PHOSPHOENOLPYRUVATE CARBOXYKINASE (ATP)"/>
    <property type="match status" value="1"/>
</dbReference>